<dbReference type="InterPro" id="IPR000700">
    <property type="entry name" value="PAS-assoc_C"/>
</dbReference>
<dbReference type="InterPro" id="IPR000014">
    <property type="entry name" value="PAS"/>
</dbReference>
<dbReference type="Proteomes" id="UP001595630">
    <property type="component" value="Unassembled WGS sequence"/>
</dbReference>
<dbReference type="InterPro" id="IPR035965">
    <property type="entry name" value="PAS-like_dom_sf"/>
</dbReference>
<feature type="domain" description="PAS" evidence="1">
    <location>
        <begin position="334"/>
        <end position="378"/>
    </location>
</feature>
<evidence type="ECO:0000259" key="4">
    <source>
        <dbReference type="PROSITE" id="PS50887"/>
    </source>
</evidence>
<dbReference type="SMART" id="SM00091">
    <property type="entry name" value="PAS"/>
    <property type="match status" value="1"/>
</dbReference>
<dbReference type="SUPFAM" id="SSF55073">
    <property type="entry name" value="Nucleotide cyclase"/>
    <property type="match status" value="1"/>
</dbReference>
<dbReference type="RefSeq" id="WP_386365820.1">
    <property type="nucleotide sequence ID" value="NZ_JBHRXZ010000022.1"/>
</dbReference>
<comment type="caution">
    <text evidence="5">The sequence shown here is derived from an EMBL/GenBank/DDBJ whole genome shotgun (WGS) entry which is preliminary data.</text>
</comment>
<dbReference type="CDD" id="cd00130">
    <property type="entry name" value="PAS"/>
    <property type="match status" value="1"/>
</dbReference>
<proteinExistence type="predicted"/>
<dbReference type="InterPro" id="IPR029016">
    <property type="entry name" value="GAF-like_dom_sf"/>
</dbReference>
<accession>A0ABV7T6T8</accession>
<dbReference type="Gene3D" id="3.30.450.40">
    <property type="match status" value="1"/>
</dbReference>
<dbReference type="CDD" id="cd01949">
    <property type="entry name" value="GGDEF"/>
    <property type="match status" value="1"/>
</dbReference>
<dbReference type="PROSITE" id="PS50883">
    <property type="entry name" value="EAL"/>
    <property type="match status" value="1"/>
</dbReference>
<keyword evidence="6" id="KW-1185">Reference proteome</keyword>
<evidence type="ECO:0000259" key="3">
    <source>
        <dbReference type="PROSITE" id="PS50883"/>
    </source>
</evidence>
<feature type="domain" description="PAC" evidence="2">
    <location>
        <begin position="407"/>
        <end position="459"/>
    </location>
</feature>
<dbReference type="SMART" id="SM00267">
    <property type="entry name" value="GGDEF"/>
    <property type="match status" value="1"/>
</dbReference>
<dbReference type="Pfam" id="PF01590">
    <property type="entry name" value="GAF"/>
    <property type="match status" value="1"/>
</dbReference>
<dbReference type="InterPro" id="IPR035919">
    <property type="entry name" value="EAL_sf"/>
</dbReference>
<evidence type="ECO:0000259" key="2">
    <source>
        <dbReference type="PROSITE" id="PS50113"/>
    </source>
</evidence>
<dbReference type="SUPFAM" id="SSF55785">
    <property type="entry name" value="PYP-like sensor domain (PAS domain)"/>
    <property type="match status" value="1"/>
</dbReference>
<gene>
    <name evidence="5" type="ORF">ACFOMF_11520</name>
</gene>
<reference evidence="6" key="1">
    <citation type="journal article" date="2019" name="Int. J. Syst. Evol. Microbiol.">
        <title>The Global Catalogue of Microorganisms (GCM) 10K type strain sequencing project: providing services to taxonomists for standard genome sequencing and annotation.</title>
        <authorList>
            <consortium name="The Broad Institute Genomics Platform"/>
            <consortium name="The Broad Institute Genome Sequencing Center for Infectious Disease"/>
            <person name="Wu L."/>
            <person name="Ma J."/>
        </authorList>
    </citation>
    <scope>NUCLEOTIDE SEQUENCE [LARGE SCALE GENOMIC DNA]</scope>
    <source>
        <strain evidence="6">KCTC 42447</strain>
    </source>
</reference>
<dbReference type="Pfam" id="PF00990">
    <property type="entry name" value="GGDEF"/>
    <property type="match status" value="1"/>
</dbReference>
<dbReference type="Pfam" id="PF00563">
    <property type="entry name" value="EAL"/>
    <property type="match status" value="1"/>
</dbReference>
<dbReference type="InterPro" id="IPR003018">
    <property type="entry name" value="GAF"/>
</dbReference>
<evidence type="ECO:0000313" key="5">
    <source>
        <dbReference type="EMBL" id="MFC3608409.1"/>
    </source>
</evidence>
<evidence type="ECO:0000313" key="6">
    <source>
        <dbReference type="Proteomes" id="UP001595630"/>
    </source>
</evidence>
<dbReference type="PROSITE" id="PS50112">
    <property type="entry name" value="PAS"/>
    <property type="match status" value="1"/>
</dbReference>
<dbReference type="SUPFAM" id="SSF55781">
    <property type="entry name" value="GAF domain-like"/>
    <property type="match status" value="1"/>
</dbReference>
<dbReference type="SMART" id="SM00065">
    <property type="entry name" value="GAF"/>
    <property type="match status" value="1"/>
</dbReference>
<dbReference type="EMBL" id="JBHRXZ010000022">
    <property type="protein sequence ID" value="MFC3608409.1"/>
    <property type="molecule type" value="Genomic_DNA"/>
</dbReference>
<protein>
    <submittedName>
        <fullName evidence="5">Bifunctional diguanylate cyclase/phosphodiesterase</fullName>
    </submittedName>
</protein>
<dbReference type="Gene3D" id="3.30.70.270">
    <property type="match status" value="1"/>
</dbReference>
<dbReference type="InterPro" id="IPR043128">
    <property type="entry name" value="Rev_trsase/Diguanyl_cyclase"/>
</dbReference>
<dbReference type="PROSITE" id="PS50887">
    <property type="entry name" value="GGDEF"/>
    <property type="match status" value="1"/>
</dbReference>
<evidence type="ECO:0000259" key="1">
    <source>
        <dbReference type="PROSITE" id="PS50112"/>
    </source>
</evidence>
<dbReference type="NCBIfam" id="TIGR00229">
    <property type="entry name" value="sensory_box"/>
    <property type="match status" value="1"/>
</dbReference>
<dbReference type="SMART" id="SM00086">
    <property type="entry name" value="PAC"/>
    <property type="match status" value="1"/>
</dbReference>
<dbReference type="Gene3D" id="3.20.20.450">
    <property type="entry name" value="EAL domain"/>
    <property type="match status" value="1"/>
</dbReference>
<dbReference type="CDD" id="cd01948">
    <property type="entry name" value="EAL"/>
    <property type="match status" value="1"/>
</dbReference>
<dbReference type="InterPro" id="IPR001633">
    <property type="entry name" value="EAL_dom"/>
</dbReference>
<feature type="domain" description="GGDEF" evidence="4">
    <location>
        <begin position="489"/>
        <end position="621"/>
    </location>
</feature>
<name>A0ABV7T6T8_9GAMM</name>
<dbReference type="InterPro" id="IPR052155">
    <property type="entry name" value="Biofilm_reg_signaling"/>
</dbReference>
<dbReference type="NCBIfam" id="TIGR00254">
    <property type="entry name" value="GGDEF"/>
    <property type="match status" value="1"/>
</dbReference>
<dbReference type="SMART" id="SM00052">
    <property type="entry name" value="EAL"/>
    <property type="match status" value="1"/>
</dbReference>
<dbReference type="InterPro" id="IPR001610">
    <property type="entry name" value="PAC"/>
</dbReference>
<organism evidence="5 6">
    <name type="scientific">Stutzerimonas tarimensis</name>
    <dbReference type="NCBI Taxonomy" id="1507735"/>
    <lineage>
        <taxon>Bacteria</taxon>
        <taxon>Pseudomonadati</taxon>
        <taxon>Pseudomonadota</taxon>
        <taxon>Gammaproteobacteria</taxon>
        <taxon>Pseudomonadales</taxon>
        <taxon>Pseudomonadaceae</taxon>
        <taxon>Stutzerimonas</taxon>
    </lineage>
</organism>
<sequence>MKAHPDSIAVKVAEVAPHEPVPSRLGMLRFERLNDASWAMLFLDPECESQLGLPASELCSLTGFVFASLMEPAARYDLHDEIQAQLAASACYRIRYRLHGTAGIMDIVEAGEQILQYGRSMLHGYLMVCAREPEHSIASAGLQQTTVAFELPHLQDDYLRHLSRSRAQQNLIARLARHRYGEDPLREAAALITEAASEAYAVAYASIWLIEDWKFHAVNHHRRDGEIDGGPDSFDGADCPGYVRALQDSRVVEVRDVHNDPRTREFTAGLQMRNVGATLEAGIRNGGELVGVLRLEHIGTPRDWHIDEIAFAGELADHFAQVMANRQRSDATHSLHLFQRAVEQTSSAFLLVDRDGRIEYANPSFTSITQYSPDEVQGCNLSELPALESLGDILREAGSTLARNSNWQGEFHGRRKNHDPYWGRLSISKVFDENDRLSHFIVIYEDITENKLAQQRIERLSYTDNLTGLVNRTCFIHNLEQRFAETTEPRLLLLLVDIDNFKRINDSLGHRIGDKLLAKLARRLSNCLDMQGVVARFASNEFAVLLDDLDPEGSLHLAQHVLRTLDKPLYIENHLISVSGSVGLACAPHHGPDPQTLMKHAGLALHKAKANGKNQVQVFTEALNAEADFKLFLENSLRRALAQDELEVFYQPKICLRSGRLLGLEALLRWNHPEKGRIRPDEFIGVAEETGLIIPIGKWAARQACRMARALMSHDLGELQMAINLSPRQFADPSLVSSLADILHEEGLPPALLEIELTESLLLDATETTRQQLNELKAMGLSLAMDDFGTGYSSLSYLKKFPIDVIKIDRSFIKDIPGNQDDMEITSAVIAMARNLKLRVVAEGIETSQQLVFLRKHRCDIGQGYLFDKPIPSGELIEGLRRYQRAGR</sequence>
<dbReference type="InterPro" id="IPR029787">
    <property type="entry name" value="Nucleotide_cyclase"/>
</dbReference>
<dbReference type="SUPFAM" id="SSF141868">
    <property type="entry name" value="EAL domain-like"/>
    <property type="match status" value="1"/>
</dbReference>
<dbReference type="PANTHER" id="PTHR44757:SF2">
    <property type="entry name" value="BIOFILM ARCHITECTURE MAINTENANCE PROTEIN MBAA"/>
    <property type="match status" value="1"/>
</dbReference>
<dbReference type="InterPro" id="IPR000160">
    <property type="entry name" value="GGDEF_dom"/>
</dbReference>
<dbReference type="Gene3D" id="3.30.450.20">
    <property type="entry name" value="PAS domain"/>
    <property type="match status" value="1"/>
</dbReference>
<dbReference type="PROSITE" id="PS50113">
    <property type="entry name" value="PAC"/>
    <property type="match status" value="1"/>
</dbReference>
<dbReference type="PANTHER" id="PTHR44757">
    <property type="entry name" value="DIGUANYLATE CYCLASE DGCP"/>
    <property type="match status" value="1"/>
</dbReference>
<feature type="domain" description="EAL" evidence="3">
    <location>
        <begin position="630"/>
        <end position="884"/>
    </location>
</feature>
<dbReference type="Pfam" id="PF13426">
    <property type="entry name" value="PAS_9"/>
    <property type="match status" value="1"/>
</dbReference>